<evidence type="ECO:0008006" key="4">
    <source>
        <dbReference type="Google" id="ProtNLM"/>
    </source>
</evidence>
<evidence type="ECO:0000256" key="1">
    <source>
        <dbReference type="ARBA" id="ARBA00022729"/>
    </source>
</evidence>
<reference evidence="2" key="1">
    <citation type="submission" date="2023-07" db="EMBL/GenBank/DDBJ databases">
        <authorList>
            <person name="Ivanov I."/>
            <person name="Teneva D."/>
            <person name="Stoikov I."/>
        </authorList>
    </citation>
    <scope>NUCLEOTIDE SEQUENCE</scope>
    <source>
        <strain evidence="2">4475</strain>
    </source>
</reference>
<dbReference type="InterPro" id="IPR014755">
    <property type="entry name" value="Cu-Rt/internalin_Ig-like"/>
</dbReference>
<name>A0AA48M685_9BACL</name>
<evidence type="ECO:0000313" key="2">
    <source>
        <dbReference type="EMBL" id="CAJ1001056.1"/>
    </source>
</evidence>
<dbReference type="KEGG" id="bayd:BSPP4475_01790"/>
<dbReference type="RefSeq" id="WP_304415000.1">
    <property type="nucleotide sequence ID" value="NZ_OY569118.1"/>
</dbReference>
<dbReference type="EMBL" id="OY569118">
    <property type="protein sequence ID" value="CAJ1001056.1"/>
    <property type="molecule type" value="Genomic_DNA"/>
</dbReference>
<evidence type="ECO:0000313" key="3">
    <source>
        <dbReference type="Proteomes" id="UP001189619"/>
    </source>
</evidence>
<dbReference type="AlphaFoldDB" id="A0AA48M685"/>
<protein>
    <recommendedName>
        <fullName evidence="4">SbsA Ig-like domain-containing protein</fullName>
    </recommendedName>
</protein>
<dbReference type="Proteomes" id="UP001189619">
    <property type="component" value="Chromosome"/>
</dbReference>
<keyword evidence="1" id="KW-0732">Signal</keyword>
<dbReference type="Gene3D" id="2.60.40.1220">
    <property type="match status" value="4"/>
</dbReference>
<accession>A0AA48M685</accession>
<keyword evidence="3" id="KW-1185">Reference proteome</keyword>
<sequence length="646" mass="67532">MALSAINGAQLEVKFSTAVDESSVIDSADGTLKDGVFTIDELTTDGVAANAVDDADNLKATLSEDGKTLTINADTYFDGRYELHIKADSVATEDGTKLSAYSTVVTVKDTVKPTVVNVTYPNNKTARVNFSEPLSYEGTVTAVYADGTSATVSASLNPGDKYIDLDLTSVTANKDVTVTIVGAKDKKGNLTSPNPVTVTVKKDTTDTTAPTVQSITPVSSTAFDIKLSEAVKLATTADVTTPGKILVGATDVTSKATVDTTDPTVIHVTGITAVSGLQTITVEADALVDMSGNPNAQTSKVVNFSADTTAPTVTSTSVQTINNVKYLVVNFNEYVTPQAGKLLVFEYVNENGEKDSTTITTATSGGGQGEATLYNPVNGKSKSIKININNLASEEYTVDLVEGLVKDLFGNDSELKSDVAVTIASAPKQEVLLDADGSSGNDDDNGVEVVDNNTLRVHFKYPLDITSATTASNYTVEGATVSKAEIYKNNSTDGYIVELTLADNTVEIDGEYEVTVRNVKAKDGLAMETAYTSTETLVENVVPTIVKAELTDLDTITLTFSEPVTNAAADTDDFELLIGGVKVAANDTITTAAQTTAAKTLTLTLEANVTPDDLAKGLSIKALDTIDVQDANGNVAVVATPVAVTQ</sequence>
<gene>
    <name evidence="2" type="ORF">BSPP4475_01790</name>
</gene>
<proteinExistence type="predicted"/>
<organism evidence="2 3">
    <name type="scientific">Brevibacillus aydinogluensis</name>
    <dbReference type="NCBI Taxonomy" id="927786"/>
    <lineage>
        <taxon>Bacteria</taxon>
        <taxon>Bacillati</taxon>
        <taxon>Bacillota</taxon>
        <taxon>Bacilli</taxon>
        <taxon>Bacillales</taxon>
        <taxon>Paenibacillaceae</taxon>
        <taxon>Brevibacillus</taxon>
    </lineage>
</organism>